<accession>A0A6G9YQT5</accession>
<dbReference type="Pfam" id="PF03235">
    <property type="entry name" value="GmrSD_N"/>
    <property type="match status" value="1"/>
</dbReference>
<evidence type="ECO:0000313" key="2">
    <source>
        <dbReference type="EMBL" id="QIS15584.1"/>
    </source>
</evidence>
<gene>
    <name evidence="2" type="ORF">F5544_38815</name>
</gene>
<organism evidence="2 3">
    <name type="scientific">Nocardia arthritidis</name>
    <dbReference type="NCBI Taxonomy" id="228602"/>
    <lineage>
        <taxon>Bacteria</taxon>
        <taxon>Bacillati</taxon>
        <taxon>Actinomycetota</taxon>
        <taxon>Actinomycetes</taxon>
        <taxon>Mycobacteriales</taxon>
        <taxon>Nocardiaceae</taxon>
        <taxon>Nocardia</taxon>
    </lineage>
</organism>
<keyword evidence="3" id="KW-1185">Reference proteome</keyword>
<dbReference type="PANTHER" id="PTHR37292">
    <property type="entry name" value="VNG6097C"/>
    <property type="match status" value="1"/>
</dbReference>
<dbReference type="PANTHER" id="PTHR37292:SF2">
    <property type="entry name" value="DUF262 DOMAIN-CONTAINING PROTEIN"/>
    <property type="match status" value="1"/>
</dbReference>
<feature type="domain" description="GmrSD restriction endonucleases N-terminal" evidence="1">
    <location>
        <begin position="4"/>
        <end position="208"/>
    </location>
</feature>
<dbReference type="KEGG" id="nah:F5544_38815"/>
<name>A0A6G9YQT5_9NOCA</name>
<dbReference type="RefSeq" id="WP_167477810.1">
    <property type="nucleotide sequence ID" value="NZ_CP046172.1"/>
</dbReference>
<evidence type="ECO:0000259" key="1">
    <source>
        <dbReference type="Pfam" id="PF03235"/>
    </source>
</evidence>
<dbReference type="InterPro" id="IPR004919">
    <property type="entry name" value="GmrSD_N"/>
</dbReference>
<reference evidence="2 3" key="1">
    <citation type="journal article" date="2019" name="ACS Chem. Biol.">
        <title>Identification and Mobilization of a Cryptic Antibiotic Biosynthesis Gene Locus from a Human-Pathogenic Nocardia Isolate.</title>
        <authorList>
            <person name="Herisse M."/>
            <person name="Ishida K."/>
            <person name="Porter J.L."/>
            <person name="Howden B."/>
            <person name="Hertweck C."/>
            <person name="Stinear T.P."/>
            <person name="Pidot S.J."/>
        </authorList>
    </citation>
    <scope>NUCLEOTIDE SEQUENCE [LARGE SCALE GENOMIC DNA]</scope>
    <source>
        <strain evidence="2 3">AUSMDU00012717</strain>
    </source>
</reference>
<dbReference type="EMBL" id="CP046172">
    <property type="protein sequence ID" value="QIS15584.1"/>
    <property type="molecule type" value="Genomic_DNA"/>
</dbReference>
<sequence length="509" mass="58135">MTKISTLLAQVDSGTLVLPEFQRGFVWTRDQVKSLFRSLYLNYPVGGVLLWEADVSVTPIRKQVDQGVRLLLLDGQQRITSLYSVLRGHPPEFFDGDPEMFNRLCFDVAAEEFRFIAPRHNLDKNLFSVSEVIERGVGDHLERLECNREQLTLYVNRLNRLAQIQERDMPEQRITDEHKTLDAVVEIFNKVNSSGTRLSKADLSLARICSRLPQARQDIRRETKRWASMGYKFSTDWFLRNVTAVAAGRVDFASLENIRPDRFADALNDTPGYIDYFLRILADQLGLDHDRILPGRTSMPLMSAFLHQLGGSFPNAAERDKALYWFMVAAISGRHRSSTETTLNQDIATLERDGIDRLLTSLMGENETYVLTPSDFDESNINARTLPLTYLLAARSEGTPIDTPAEHADLVIRPIFPRSTLRVIGFPARYINAVANYVWIDRECPWDNSADSIEANLEYLAEMSPGAISRQCIPEDRRLWRVEHYPEFLEQRRKLLAGASQKVLEGLRP</sequence>
<protein>
    <submittedName>
        <fullName evidence="2">DUF262 domain-containing protein</fullName>
    </submittedName>
</protein>
<proteinExistence type="predicted"/>
<dbReference type="AlphaFoldDB" id="A0A6G9YQT5"/>
<dbReference type="Proteomes" id="UP000503540">
    <property type="component" value="Chromosome"/>
</dbReference>
<evidence type="ECO:0000313" key="3">
    <source>
        <dbReference type="Proteomes" id="UP000503540"/>
    </source>
</evidence>